<dbReference type="KEGG" id="fcy:FRACYDRAFT_178096"/>
<dbReference type="InterPro" id="IPR004167">
    <property type="entry name" value="PSBD"/>
</dbReference>
<reference evidence="14 15" key="1">
    <citation type="submission" date="2016-09" db="EMBL/GenBank/DDBJ databases">
        <title>Extensive genetic diversity and differential bi-allelic expression allows diatom success in the polar Southern Ocean.</title>
        <authorList>
            <consortium name="DOE Joint Genome Institute"/>
            <person name="Mock T."/>
            <person name="Otillar R.P."/>
            <person name="Strauss J."/>
            <person name="Dupont C."/>
            <person name="Frickenhaus S."/>
            <person name="Maumus F."/>
            <person name="Mcmullan M."/>
            <person name="Sanges R."/>
            <person name="Schmutz J."/>
            <person name="Toseland A."/>
            <person name="Valas R."/>
            <person name="Veluchamy A."/>
            <person name="Ward B.J."/>
            <person name="Allen A."/>
            <person name="Barry K."/>
            <person name="Falciatore A."/>
            <person name="Ferrante M."/>
            <person name="Fortunato A.E."/>
            <person name="Gloeckner G."/>
            <person name="Gruber A."/>
            <person name="Hipkin R."/>
            <person name="Janech M."/>
            <person name="Kroth P."/>
            <person name="Leese F."/>
            <person name="Lindquist E."/>
            <person name="Lyon B.R."/>
            <person name="Martin J."/>
            <person name="Mayer C."/>
            <person name="Parker M."/>
            <person name="Quesneville H."/>
            <person name="Raymond J."/>
            <person name="Uhlig C."/>
            <person name="Valentin K.U."/>
            <person name="Worden A.Z."/>
            <person name="Armbrust E.V."/>
            <person name="Bowler C."/>
            <person name="Green B."/>
            <person name="Moulton V."/>
            <person name="Van Oosterhout C."/>
            <person name="Grigoriev I."/>
        </authorList>
    </citation>
    <scope>NUCLEOTIDE SEQUENCE [LARGE SCALE GENOMIC DNA]</scope>
    <source>
        <strain evidence="14 15">CCMP1102</strain>
    </source>
</reference>
<keyword evidence="4 9" id="KW-0808">Transferase</keyword>
<evidence type="ECO:0000256" key="8">
    <source>
        <dbReference type="ARBA" id="ARBA00023315"/>
    </source>
</evidence>
<protein>
    <recommendedName>
        <fullName evidence="9">Dihydrolipoamide acetyltransferase component of pyruvate dehydrogenase complex</fullName>
        <ecNumber evidence="9">2.3.1.-</ecNumber>
    </recommendedName>
</protein>
<evidence type="ECO:0000256" key="6">
    <source>
        <dbReference type="ARBA" id="ARBA00022946"/>
    </source>
</evidence>
<dbReference type="InterPro" id="IPR011053">
    <property type="entry name" value="Single_hybrid_motif"/>
</dbReference>
<feature type="compositionally biased region" description="Polar residues" evidence="11">
    <location>
        <begin position="103"/>
        <end position="120"/>
    </location>
</feature>
<dbReference type="SUPFAM" id="SSF47005">
    <property type="entry name" value="Peripheral subunit-binding domain of 2-oxo acid dehydrogenase complex"/>
    <property type="match status" value="1"/>
</dbReference>
<dbReference type="FunFam" id="3.30.559.10:FF:000007">
    <property type="entry name" value="Dihydrolipoamide acetyltransferase component of pyruvate dehydrogenase complex"/>
    <property type="match status" value="1"/>
</dbReference>
<feature type="coiled-coil region" evidence="10">
    <location>
        <begin position="323"/>
        <end position="350"/>
    </location>
</feature>
<dbReference type="InterPro" id="IPR036625">
    <property type="entry name" value="E3-bd_dom_sf"/>
</dbReference>
<dbReference type="Pfam" id="PF00364">
    <property type="entry name" value="Biotin_lipoyl"/>
    <property type="match status" value="1"/>
</dbReference>
<evidence type="ECO:0000256" key="1">
    <source>
        <dbReference type="ARBA" id="ARBA00001938"/>
    </source>
</evidence>
<organism evidence="14 15">
    <name type="scientific">Fragilariopsis cylindrus CCMP1102</name>
    <dbReference type="NCBI Taxonomy" id="635003"/>
    <lineage>
        <taxon>Eukaryota</taxon>
        <taxon>Sar</taxon>
        <taxon>Stramenopiles</taxon>
        <taxon>Ochrophyta</taxon>
        <taxon>Bacillariophyta</taxon>
        <taxon>Bacillariophyceae</taxon>
        <taxon>Bacillariophycidae</taxon>
        <taxon>Bacillariales</taxon>
        <taxon>Bacillariaceae</taxon>
        <taxon>Fragilariopsis</taxon>
    </lineage>
</organism>
<evidence type="ECO:0000256" key="7">
    <source>
        <dbReference type="ARBA" id="ARBA00023128"/>
    </source>
</evidence>
<keyword evidence="6" id="KW-0809">Transit peptide</keyword>
<dbReference type="SUPFAM" id="SSF51230">
    <property type="entry name" value="Single hybrid motif"/>
    <property type="match status" value="1"/>
</dbReference>
<dbReference type="OrthoDB" id="202158at2759"/>
<evidence type="ECO:0000256" key="3">
    <source>
        <dbReference type="ARBA" id="ARBA00007317"/>
    </source>
</evidence>
<sequence length="457" mass="50546">MNTDANTGATPFLLADIGEGIAEVELMRWFVEEGQMIQEFDPVCEVQSDKATVEITSRYEGQVSKLRYEIGNVIKVGTPILWIHESDQQDEEEQEPIQRVADNPSTNFADTPHTNTSSKKVLTSPAVRKLAKENSIDLCSITGSGPAGRICKGDVLAILKDSTTDNTAPMNNGIDTNSTKIDGKYPNTMSSSPSPRTGDMLLPIQEDTIMPLRGYNRIMADTMTASLKIPHMVYSDEINLNRFVRYKMEQQQLLVDDTCTQNNADKRLLFLPLAIKAASKALEYYPWLNSSYNETKQEVSLWKDHNIGIAMDTPRGLIVPVLKRCQEKSLPELTEELKRLKEALSSAEGGGLTAADLQGATFTLSNVGAIGGGTYMSPVVTPPQVAIGAFGKIRRLPRFVPPSSSDPTRSREIEEVHTCTVSWAADHRVVDGATVARFHGLWKTYMEDPIRLLLELR</sequence>
<dbReference type="FunCoup" id="A0A1E7FY52">
    <property type="interactions" value="271"/>
</dbReference>
<dbReference type="Gene3D" id="4.10.320.10">
    <property type="entry name" value="E3-binding domain"/>
    <property type="match status" value="1"/>
</dbReference>
<gene>
    <name evidence="14" type="ORF">FRACYDRAFT_178096</name>
</gene>
<dbReference type="Pfam" id="PF02817">
    <property type="entry name" value="E3_binding"/>
    <property type="match status" value="1"/>
</dbReference>
<evidence type="ECO:0000256" key="10">
    <source>
        <dbReference type="SAM" id="Coils"/>
    </source>
</evidence>
<dbReference type="GO" id="GO:0031405">
    <property type="term" value="F:lipoic acid binding"/>
    <property type="evidence" value="ECO:0007669"/>
    <property type="project" value="TreeGrafter"/>
</dbReference>
<feature type="compositionally biased region" description="Polar residues" evidence="11">
    <location>
        <begin position="169"/>
        <end position="180"/>
    </location>
</feature>
<dbReference type="SUPFAM" id="SSF52777">
    <property type="entry name" value="CoA-dependent acyltransferases"/>
    <property type="match status" value="1"/>
</dbReference>
<evidence type="ECO:0000259" key="12">
    <source>
        <dbReference type="PROSITE" id="PS50968"/>
    </source>
</evidence>
<feature type="region of interest" description="Disordered" evidence="11">
    <location>
        <begin position="169"/>
        <end position="198"/>
    </location>
</feature>
<dbReference type="PANTHER" id="PTHR43178:SF5">
    <property type="entry name" value="LIPOAMIDE ACYLTRANSFERASE COMPONENT OF BRANCHED-CHAIN ALPHA-KETO ACID DEHYDROGENASE COMPLEX, MITOCHONDRIAL"/>
    <property type="match status" value="1"/>
</dbReference>
<evidence type="ECO:0000256" key="9">
    <source>
        <dbReference type="RuleBase" id="RU003423"/>
    </source>
</evidence>
<keyword evidence="8 9" id="KW-0012">Acyltransferase</keyword>
<dbReference type="Pfam" id="PF00198">
    <property type="entry name" value="2-oxoacid_dh"/>
    <property type="match status" value="1"/>
</dbReference>
<feature type="domain" description="Peripheral subunit-binding (PSBD)" evidence="13">
    <location>
        <begin position="122"/>
        <end position="159"/>
    </location>
</feature>
<dbReference type="PROSITE" id="PS50968">
    <property type="entry name" value="BIOTINYL_LIPOYL"/>
    <property type="match status" value="1"/>
</dbReference>
<dbReference type="GO" id="GO:0016407">
    <property type="term" value="F:acetyltransferase activity"/>
    <property type="evidence" value="ECO:0007669"/>
    <property type="project" value="TreeGrafter"/>
</dbReference>
<comment type="subcellular location">
    <subcellularLocation>
        <location evidence="2">Mitochondrion matrix</location>
    </subcellularLocation>
</comment>
<evidence type="ECO:0000313" key="15">
    <source>
        <dbReference type="Proteomes" id="UP000095751"/>
    </source>
</evidence>
<dbReference type="AlphaFoldDB" id="A0A1E7FY52"/>
<dbReference type="Proteomes" id="UP000095751">
    <property type="component" value="Unassembled WGS sequence"/>
</dbReference>
<evidence type="ECO:0000256" key="11">
    <source>
        <dbReference type="SAM" id="MobiDB-lite"/>
    </source>
</evidence>
<keyword evidence="7" id="KW-0496">Mitochondrion</keyword>
<dbReference type="InterPro" id="IPR001078">
    <property type="entry name" value="2-oxoacid_DH_actylTfrase"/>
</dbReference>
<proteinExistence type="inferred from homology"/>
<dbReference type="InterPro" id="IPR050743">
    <property type="entry name" value="2-oxoacid_DH_E2_comp"/>
</dbReference>
<dbReference type="EMBL" id="KV784353">
    <property type="protein sequence ID" value="OEU23078.1"/>
    <property type="molecule type" value="Genomic_DNA"/>
</dbReference>
<dbReference type="InterPro" id="IPR023213">
    <property type="entry name" value="CAT-like_dom_sf"/>
</dbReference>
<dbReference type="Gene3D" id="2.40.50.100">
    <property type="match status" value="1"/>
</dbReference>
<comment type="similarity">
    <text evidence="3 9">Belongs to the 2-oxoacid dehydrogenase family.</text>
</comment>
<accession>A0A1E7FY52</accession>
<dbReference type="Gene3D" id="3.30.559.10">
    <property type="entry name" value="Chloramphenicol acetyltransferase-like domain"/>
    <property type="match status" value="1"/>
</dbReference>
<feature type="region of interest" description="Disordered" evidence="11">
    <location>
        <begin position="86"/>
        <end position="120"/>
    </location>
</feature>
<keyword evidence="15" id="KW-1185">Reference proteome</keyword>
<name>A0A1E7FY52_9STRA</name>
<evidence type="ECO:0000259" key="13">
    <source>
        <dbReference type="PROSITE" id="PS51826"/>
    </source>
</evidence>
<comment type="cofactor">
    <cofactor evidence="1 9">
        <name>(R)-lipoate</name>
        <dbReference type="ChEBI" id="CHEBI:83088"/>
    </cofactor>
</comment>
<dbReference type="PROSITE" id="PS51826">
    <property type="entry name" value="PSBD"/>
    <property type="match status" value="1"/>
</dbReference>
<dbReference type="InterPro" id="IPR000089">
    <property type="entry name" value="Biotin_lipoyl"/>
</dbReference>
<dbReference type="CDD" id="cd06849">
    <property type="entry name" value="lipoyl_domain"/>
    <property type="match status" value="1"/>
</dbReference>
<dbReference type="PANTHER" id="PTHR43178">
    <property type="entry name" value="DIHYDROLIPOAMIDE ACETYLTRANSFERASE COMPONENT OF PYRUVATE DEHYDROGENASE COMPLEX"/>
    <property type="match status" value="1"/>
</dbReference>
<evidence type="ECO:0000313" key="14">
    <source>
        <dbReference type="EMBL" id="OEU23078.1"/>
    </source>
</evidence>
<evidence type="ECO:0000256" key="5">
    <source>
        <dbReference type="ARBA" id="ARBA00022823"/>
    </source>
</evidence>
<dbReference type="FunFam" id="2.40.50.100:FF:000013">
    <property type="entry name" value="Dihydrolipoamide acetyltransferase component of pyruvate dehydrogenase complex"/>
    <property type="match status" value="1"/>
</dbReference>
<feature type="domain" description="Lipoyl-binding" evidence="12">
    <location>
        <begin position="9"/>
        <end position="84"/>
    </location>
</feature>
<dbReference type="GO" id="GO:0005759">
    <property type="term" value="C:mitochondrial matrix"/>
    <property type="evidence" value="ECO:0007669"/>
    <property type="project" value="UniProtKB-SubCell"/>
</dbReference>
<dbReference type="EC" id="2.3.1.-" evidence="9"/>
<dbReference type="PROSITE" id="PS00189">
    <property type="entry name" value="LIPOYL"/>
    <property type="match status" value="1"/>
</dbReference>
<dbReference type="InterPro" id="IPR003016">
    <property type="entry name" value="2-oxoA_DH_lipoyl-BS"/>
</dbReference>
<dbReference type="InParanoid" id="A0A1E7FY52"/>
<evidence type="ECO:0000256" key="4">
    <source>
        <dbReference type="ARBA" id="ARBA00022679"/>
    </source>
</evidence>
<keyword evidence="10" id="KW-0175">Coiled coil</keyword>
<keyword evidence="5 9" id="KW-0450">Lipoyl</keyword>
<evidence type="ECO:0000256" key="2">
    <source>
        <dbReference type="ARBA" id="ARBA00004305"/>
    </source>
</evidence>